<dbReference type="GO" id="GO:0003735">
    <property type="term" value="F:structural constituent of ribosome"/>
    <property type="evidence" value="ECO:0007669"/>
    <property type="project" value="InterPro"/>
</dbReference>
<dbReference type="InterPro" id="IPR052137">
    <property type="entry name" value="uS15_ribosomal"/>
</dbReference>
<dbReference type="PANTHER" id="PTHR46685">
    <property type="entry name" value="28S RIBOSOMAL PROTEIN S15, MITOCHONDRIAL"/>
    <property type="match status" value="1"/>
</dbReference>
<sequence>MITAGRALGYANMGGLARLSCSVRMLFSKMSIAQATTADFHCAAAATDTSLLRSRSPTRVCRRFRNRKILSWPTDYLPFEWSYPAPPDVIAKCGDGDIGPTDPTMPLNGFELSDELKTAPPEVKKVFSLQLASLRQIHEAKKHRFVKLCQRHPYDFDSLEYKVAHKTFLVRKLKELYNMQPKRRDLKDALAKAIEGRNKALKYLYRYDRERFCSIACTLHVTYTPAQLHHITQPITKKGDLRRLTAEYCDRMKQDKMNAFHEKLKAEQAAFLEEKRSAEEWISAEAERLGLSQNEQKSTEYTGIFKHC</sequence>
<comment type="subcellular location">
    <subcellularLocation>
        <location evidence="1">Mitochondrion</location>
    </subcellularLocation>
</comment>
<keyword evidence="5" id="KW-0496">Mitochondrion</keyword>
<evidence type="ECO:0000256" key="6">
    <source>
        <dbReference type="ARBA" id="ARBA00023274"/>
    </source>
</evidence>
<reference evidence="9" key="1">
    <citation type="journal article" date="2016" name="Ticks Tick Borne Dis.">
        <title>De novo assembly and annotation of the salivary gland transcriptome of Rhipicephalus appendiculatus male and female ticks during blood feeding.</title>
        <authorList>
            <person name="de Castro M.H."/>
            <person name="de Klerk D."/>
            <person name="Pienaar R."/>
            <person name="Latif A.A."/>
            <person name="Rees D.J."/>
            <person name="Mans B.J."/>
        </authorList>
    </citation>
    <scope>NUCLEOTIDE SEQUENCE</scope>
    <source>
        <tissue evidence="9">Salivary glands</tissue>
    </source>
</reference>
<evidence type="ECO:0000256" key="2">
    <source>
        <dbReference type="ARBA" id="ARBA00008434"/>
    </source>
</evidence>
<evidence type="ECO:0000256" key="7">
    <source>
        <dbReference type="ARBA" id="ARBA00035249"/>
    </source>
</evidence>
<evidence type="ECO:0000256" key="1">
    <source>
        <dbReference type="ARBA" id="ARBA00004173"/>
    </source>
</evidence>
<evidence type="ECO:0000256" key="4">
    <source>
        <dbReference type="ARBA" id="ARBA00022980"/>
    </source>
</evidence>
<dbReference type="InterPro" id="IPR009068">
    <property type="entry name" value="uS15_NS1_RNA-bd_sf"/>
</dbReference>
<accession>A0A131Z587</accession>
<comment type="similarity">
    <text evidence="2">Belongs to the universal ribosomal protein uS15 family.</text>
</comment>
<organism evidence="9">
    <name type="scientific">Rhipicephalus appendiculatus</name>
    <name type="common">Brown ear tick</name>
    <dbReference type="NCBI Taxonomy" id="34631"/>
    <lineage>
        <taxon>Eukaryota</taxon>
        <taxon>Metazoa</taxon>
        <taxon>Ecdysozoa</taxon>
        <taxon>Arthropoda</taxon>
        <taxon>Chelicerata</taxon>
        <taxon>Arachnida</taxon>
        <taxon>Acari</taxon>
        <taxon>Parasitiformes</taxon>
        <taxon>Ixodida</taxon>
        <taxon>Ixodoidea</taxon>
        <taxon>Ixodidae</taxon>
        <taxon>Rhipicephalinae</taxon>
        <taxon>Rhipicephalus</taxon>
        <taxon>Rhipicephalus</taxon>
    </lineage>
</organism>
<dbReference type="Gene3D" id="1.10.287.10">
    <property type="entry name" value="S15/NS1, RNA-binding"/>
    <property type="match status" value="1"/>
</dbReference>
<evidence type="ECO:0000256" key="8">
    <source>
        <dbReference type="ARBA" id="ARBA00035528"/>
    </source>
</evidence>
<evidence type="ECO:0000256" key="3">
    <source>
        <dbReference type="ARBA" id="ARBA00022946"/>
    </source>
</evidence>
<keyword evidence="4 9" id="KW-0689">Ribosomal protein</keyword>
<dbReference type="SUPFAM" id="SSF47060">
    <property type="entry name" value="S15/NS1 RNA-binding domain"/>
    <property type="match status" value="1"/>
</dbReference>
<dbReference type="InterPro" id="IPR000589">
    <property type="entry name" value="Ribosomal_uS15"/>
</dbReference>
<dbReference type="GO" id="GO:0003723">
    <property type="term" value="F:RNA binding"/>
    <property type="evidence" value="ECO:0007669"/>
    <property type="project" value="TreeGrafter"/>
</dbReference>
<dbReference type="GO" id="GO:0005763">
    <property type="term" value="C:mitochondrial small ribosomal subunit"/>
    <property type="evidence" value="ECO:0007669"/>
    <property type="project" value="TreeGrafter"/>
</dbReference>
<dbReference type="EMBL" id="GEDV01002023">
    <property type="protein sequence ID" value="JAP86534.1"/>
    <property type="molecule type" value="Transcribed_RNA"/>
</dbReference>
<keyword evidence="6" id="KW-0687">Ribonucleoprotein</keyword>
<dbReference type="AlphaFoldDB" id="A0A131Z587"/>
<evidence type="ECO:0000313" key="9">
    <source>
        <dbReference type="EMBL" id="JAP86534.1"/>
    </source>
</evidence>
<dbReference type="Pfam" id="PF00312">
    <property type="entry name" value="Ribosomal_S15"/>
    <property type="match status" value="1"/>
</dbReference>
<evidence type="ECO:0000256" key="5">
    <source>
        <dbReference type="ARBA" id="ARBA00023128"/>
    </source>
</evidence>
<protein>
    <recommendedName>
        <fullName evidence="7">Small ribosomal subunit protein uS15m</fullName>
    </recommendedName>
    <alternativeName>
        <fullName evidence="8">28S ribosomal protein S15, mitochondrial</fullName>
    </alternativeName>
</protein>
<proteinExistence type="inferred from homology"/>
<dbReference type="GO" id="GO:0032543">
    <property type="term" value="P:mitochondrial translation"/>
    <property type="evidence" value="ECO:0007669"/>
    <property type="project" value="TreeGrafter"/>
</dbReference>
<keyword evidence="3" id="KW-0809">Transit peptide</keyword>
<dbReference type="PANTHER" id="PTHR46685:SF1">
    <property type="entry name" value="SMALL RIBOSOMAL SUBUNIT PROTEIN US15M"/>
    <property type="match status" value="1"/>
</dbReference>
<dbReference type="SMART" id="SM01387">
    <property type="entry name" value="Ribosomal_S15"/>
    <property type="match status" value="1"/>
</dbReference>
<name>A0A131Z587_RHIAP</name>